<dbReference type="InterPro" id="IPR004636">
    <property type="entry name" value="AcOrn/SuccOrn_fam"/>
</dbReference>
<keyword evidence="4" id="KW-0028">Amino-acid biosynthesis</keyword>
<dbReference type="CDD" id="cd00610">
    <property type="entry name" value="OAT_like"/>
    <property type="match status" value="1"/>
</dbReference>
<evidence type="ECO:0000313" key="5">
    <source>
        <dbReference type="EMBL" id="CAH0534582.1"/>
    </source>
</evidence>
<name>A0ABM8ZW66_9VIBR</name>
<dbReference type="EMBL" id="CAKLDI010000001">
    <property type="protein sequence ID" value="CAH0534582.1"/>
    <property type="molecule type" value="Genomic_DNA"/>
</dbReference>
<feature type="binding site" evidence="4">
    <location>
        <position position="140"/>
    </location>
    <ligand>
        <name>N(2)-acetyl-L-ornithine</name>
        <dbReference type="ChEBI" id="CHEBI:57805"/>
    </ligand>
</feature>
<comment type="subunit">
    <text evidence="4">Homodimer.</text>
</comment>
<keyword evidence="6" id="KW-1185">Reference proteome</keyword>
<proteinExistence type="inferred from homology"/>
<keyword evidence="2 4" id="KW-0808">Transferase</keyword>
<dbReference type="EC" id="2.6.1.11" evidence="4"/>
<dbReference type="Pfam" id="PF00202">
    <property type="entry name" value="Aminotran_3"/>
    <property type="match status" value="1"/>
</dbReference>
<dbReference type="Gene3D" id="3.90.1150.10">
    <property type="entry name" value="Aspartate Aminotransferase, domain 1"/>
    <property type="match status" value="1"/>
</dbReference>
<dbReference type="RefSeq" id="WP_237467450.1">
    <property type="nucleotide sequence ID" value="NZ_CAKLDI010000001.1"/>
</dbReference>
<feature type="binding site" evidence="4">
    <location>
        <position position="137"/>
    </location>
    <ligand>
        <name>pyridoxal 5'-phosphate</name>
        <dbReference type="ChEBI" id="CHEBI:597326"/>
    </ligand>
</feature>
<keyword evidence="3 4" id="KW-0663">Pyridoxal phosphate</keyword>
<dbReference type="InterPro" id="IPR017652">
    <property type="entry name" value="Ac/SucOrn_transaminase_bac"/>
</dbReference>
<comment type="cofactor">
    <cofactor evidence="4">
        <name>pyridoxal 5'-phosphate</name>
        <dbReference type="ChEBI" id="CHEBI:597326"/>
    </cofactor>
    <text evidence="4">Binds 1 pyridoxal phosphate per subunit.</text>
</comment>
<feature type="binding site" evidence="4">
    <location>
        <position position="279"/>
    </location>
    <ligand>
        <name>N(2)-acetyl-L-ornithine</name>
        <dbReference type="ChEBI" id="CHEBI:57805"/>
    </ligand>
</feature>
<dbReference type="NCBIfam" id="NF003468">
    <property type="entry name" value="PRK05093.1"/>
    <property type="match status" value="1"/>
</dbReference>
<evidence type="ECO:0000313" key="6">
    <source>
        <dbReference type="Proteomes" id="UP000838672"/>
    </source>
</evidence>
<dbReference type="NCBIfam" id="NF002325">
    <property type="entry name" value="PRK01278.1"/>
    <property type="match status" value="1"/>
</dbReference>
<dbReference type="NCBIfam" id="TIGR03246">
    <property type="entry name" value="arg_catab_astC"/>
    <property type="match status" value="1"/>
</dbReference>
<dbReference type="InterPro" id="IPR005814">
    <property type="entry name" value="Aminotrans_3"/>
</dbReference>
<dbReference type="HAMAP" id="MF_01107">
    <property type="entry name" value="ArgD_aminotrans_3"/>
    <property type="match status" value="1"/>
</dbReference>
<feature type="modified residue" description="N6-(pyridoxal phosphate)lysine" evidence="4">
    <location>
        <position position="251"/>
    </location>
</feature>
<dbReference type="InterPro" id="IPR049704">
    <property type="entry name" value="Aminotrans_3_PPA_site"/>
</dbReference>
<dbReference type="InterPro" id="IPR015422">
    <property type="entry name" value="PyrdxlP-dep_Trfase_small"/>
</dbReference>
<dbReference type="Gene3D" id="3.40.640.10">
    <property type="entry name" value="Type I PLP-dependent aspartate aminotransferase-like (Major domain)"/>
    <property type="match status" value="1"/>
</dbReference>
<dbReference type="Proteomes" id="UP000838672">
    <property type="component" value="Unassembled WGS sequence"/>
</dbReference>
<dbReference type="GO" id="GO:0003992">
    <property type="term" value="F:N2-acetyl-L-ornithine:2-oxoglutarate 5-aminotransferase activity"/>
    <property type="evidence" value="ECO:0007669"/>
    <property type="project" value="UniProtKB-EC"/>
</dbReference>
<keyword evidence="4" id="KW-0963">Cytoplasm</keyword>
<gene>
    <name evidence="5" type="primary">aruC</name>
    <name evidence="4" type="synonym">argD</name>
    <name evidence="5" type="ORF">VST7929_02526</name>
</gene>
<organism evidence="5 6">
    <name type="scientific">Vibrio stylophorae</name>
    <dbReference type="NCBI Taxonomy" id="659351"/>
    <lineage>
        <taxon>Bacteria</taxon>
        <taxon>Pseudomonadati</taxon>
        <taxon>Pseudomonadota</taxon>
        <taxon>Gammaproteobacteria</taxon>
        <taxon>Vibrionales</taxon>
        <taxon>Vibrionaceae</taxon>
        <taxon>Vibrio</taxon>
    </lineage>
</organism>
<comment type="similarity">
    <text evidence="4">Belongs to the class-III pyridoxal-phosphate-dependent aminotransferase family. ArgD subfamily.</text>
</comment>
<sequence length="405" mass="43149">MSQVTREHFDQDMVPCYAPMAMVPVRGEGCTLWDQAGHAYLDLAGGIAVNCLGHCHPVLVDAIAQQSQRLWHVSNIMTNEPALALAGKLKAHSFADRVFFCNSGAEANEAAFKLARRAAVNLYGPEKSEIIAFKQGFHGRTFFTVSVGGQACYSDGFGPKPQEIRHLPYNDLAAVSAAMSSRTCAVVVELIQGEGGVIPVDLNFLKGLRELCDRHNALLIVDEVQTGVGRTGHFYAYQATGVIPDILTSAKSLGGGFPIAAMLTTESCAKHFTPGTHGSTYGGNPLACAVANAVVDVVSEPSFLAKVQLSGAALVQALNQLNEQYHLFQTVRGQGLLVGAELNQQWQGRAGEIMAAAAQQGLLMLVAGKNVLRFTPPLIITPAEIEQAIGKLARAITELQEKAIA</sequence>
<feature type="binding site" evidence="4">
    <location>
        <position position="280"/>
    </location>
    <ligand>
        <name>pyridoxal 5'-phosphate</name>
        <dbReference type="ChEBI" id="CHEBI:597326"/>
    </ligand>
</feature>
<comment type="caution">
    <text evidence="5">The sequence shown here is derived from an EMBL/GenBank/DDBJ whole genome shotgun (WGS) entry which is preliminary data.</text>
</comment>
<dbReference type="PANTHER" id="PTHR11986">
    <property type="entry name" value="AMINOTRANSFERASE CLASS III"/>
    <property type="match status" value="1"/>
</dbReference>
<dbReference type="NCBIfam" id="TIGR00707">
    <property type="entry name" value="argD"/>
    <property type="match status" value="1"/>
</dbReference>
<comment type="subcellular location">
    <subcellularLocation>
        <location evidence="4">Cytoplasm</location>
    </subcellularLocation>
</comment>
<comment type="catalytic activity">
    <reaction evidence="4">
        <text>N(2)-acetyl-L-ornithine + 2-oxoglutarate = N-acetyl-L-glutamate 5-semialdehyde + L-glutamate</text>
        <dbReference type="Rhea" id="RHEA:18049"/>
        <dbReference type="ChEBI" id="CHEBI:16810"/>
        <dbReference type="ChEBI" id="CHEBI:29123"/>
        <dbReference type="ChEBI" id="CHEBI:29985"/>
        <dbReference type="ChEBI" id="CHEBI:57805"/>
        <dbReference type="EC" id="2.6.1.11"/>
    </reaction>
</comment>
<keyword evidence="4" id="KW-0055">Arginine biosynthesis</keyword>
<evidence type="ECO:0000256" key="1">
    <source>
        <dbReference type="ARBA" id="ARBA00022576"/>
    </source>
</evidence>
<dbReference type="PROSITE" id="PS00600">
    <property type="entry name" value="AA_TRANSFER_CLASS_3"/>
    <property type="match status" value="1"/>
</dbReference>
<evidence type="ECO:0000256" key="4">
    <source>
        <dbReference type="HAMAP-Rule" id="MF_01107"/>
    </source>
</evidence>
<evidence type="ECO:0000256" key="3">
    <source>
        <dbReference type="ARBA" id="ARBA00022898"/>
    </source>
</evidence>
<comment type="pathway">
    <text evidence="4">Amino-acid biosynthesis; L-arginine biosynthesis; N(2)-acetyl-L-ornithine from L-glutamate: step 4/4.</text>
</comment>
<protein>
    <recommendedName>
        <fullName evidence="4">Acetylornithine aminotransferase</fullName>
        <shortName evidence="4">ACOAT</shortName>
        <ecNumber evidence="4">2.6.1.11</ecNumber>
    </recommendedName>
</protein>
<feature type="binding site" evidence="4">
    <location>
        <begin position="104"/>
        <end position="105"/>
    </location>
    <ligand>
        <name>pyridoxal 5'-phosphate</name>
        <dbReference type="ChEBI" id="CHEBI:597326"/>
    </ligand>
</feature>
<comment type="miscellaneous">
    <text evidence="4">May also have succinyldiaminopimelate aminotransferase activity, thus carrying out the corresponding step in lysine biosynthesis.</text>
</comment>
<dbReference type="SUPFAM" id="SSF53383">
    <property type="entry name" value="PLP-dependent transferases"/>
    <property type="match status" value="1"/>
</dbReference>
<dbReference type="InterPro" id="IPR015421">
    <property type="entry name" value="PyrdxlP-dep_Trfase_major"/>
</dbReference>
<reference evidence="5" key="1">
    <citation type="submission" date="2021-11" db="EMBL/GenBank/DDBJ databases">
        <authorList>
            <person name="Rodrigo-Torres L."/>
            <person name="Arahal R. D."/>
            <person name="Lucena T."/>
        </authorList>
    </citation>
    <scope>NUCLEOTIDE SEQUENCE</scope>
    <source>
        <strain evidence="5">CECT 7929</strain>
    </source>
</reference>
<dbReference type="PANTHER" id="PTHR11986:SF113">
    <property type="entry name" value="SUCCINYLORNITHINE TRANSAMINASE"/>
    <property type="match status" value="1"/>
</dbReference>
<accession>A0ABM8ZW66</accession>
<keyword evidence="1 4" id="KW-0032">Aminotransferase</keyword>
<dbReference type="InterPro" id="IPR050103">
    <property type="entry name" value="Class-III_PLP-dep_AT"/>
</dbReference>
<dbReference type="PIRSF" id="PIRSF000521">
    <property type="entry name" value="Transaminase_4ab_Lys_Orn"/>
    <property type="match status" value="1"/>
</dbReference>
<feature type="binding site" evidence="4">
    <location>
        <begin position="222"/>
        <end position="225"/>
    </location>
    <ligand>
        <name>pyridoxal 5'-phosphate</name>
        <dbReference type="ChEBI" id="CHEBI:597326"/>
    </ligand>
</feature>
<dbReference type="InterPro" id="IPR015424">
    <property type="entry name" value="PyrdxlP-dep_Trfase"/>
</dbReference>
<evidence type="ECO:0000256" key="2">
    <source>
        <dbReference type="ARBA" id="ARBA00022679"/>
    </source>
</evidence>